<comment type="caution">
    <text evidence="1">The sequence shown here is derived from an EMBL/GenBank/DDBJ whole genome shotgun (WGS) entry which is preliminary data.</text>
</comment>
<gene>
    <name evidence="1" type="ORF">GCM10011495_03030</name>
</gene>
<protein>
    <submittedName>
        <fullName evidence="1">Uncharacterized protein</fullName>
    </submittedName>
</protein>
<name>A0ABQ1ZU50_9BACT</name>
<accession>A0ABQ1ZU50</accession>
<organism evidence="1 2">
    <name type="scientific">Hymenobacter frigidus</name>
    <dbReference type="NCBI Taxonomy" id="1524095"/>
    <lineage>
        <taxon>Bacteria</taxon>
        <taxon>Pseudomonadati</taxon>
        <taxon>Bacteroidota</taxon>
        <taxon>Cytophagia</taxon>
        <taxon>Cytophagales</taxon>
        <taxon>Hymenobacteraceae</taxon>
        <taxon>Hymenobacter</taxon>
    </lineage>
</organism>
<dbReference type="Proteomes" id="UP000637774">
    <property type="component" value="Unassembled WGS sequence"/>
</dbReference>
<keyword evidence="2" id="KW-1185">Reference proteome</keyword>
<dbReference type="EMBL" id="BMGY01000002">
    <property type="protein sequence ID" value="GGH79383.1"/>
    <property type="molecule type" value="Genomic_DNA"/>
</dbReference>
<evidence type="ECO:0000313" key="2">
    <source>
        <dbReference type="Proteomes" id="UP000637774"/>
    </source>
</evidence>
<reference evidence="2" key="1">
    <citation type="journal article" date="2019" name="Int. J. Syst. Evol. Microbiol.">
        <title>The Global Catalogue of Microorganisms (GCM) 10K type strain sequencing project: providing services to taxonomists for standard genome sequencing and annotation.</title>
        <authorList>
            <consortium name="The Broad Institute Genomics Platform"/>
            <consortium name="The Broad Institute Genome Sequencing Center for Infectious Disease"/>
            <person name="Wu L."/>
            <person name="Ma J."/>
        </authorList>
    </citation>
    <scope>NUCLEOTIDE SEQUENCE [LARGE SCALE GENOMIC DNA]</scope>
    <source>
        <strain evidence="2">CGMCC 1.14966</strain>
    </source>
</reference>
<sequence length="59" mass="6682">MGYRRGGAGGLSYRSRQHQGGRYFSGLKAGTRYACPGPTLNRHFYIGQINGFQRWLSRD</sequence>
<proteinExistence type="predicted"/>
<evidence type="ECO:0000313" key="1">
    <source>
        <dbReference type="EMBL" id="GGH79383.1"/>
    </source>
</evidence>